<evidence type="ECO:0000256" key="2">
    <source>
        <dbReference type="SAM" id="SignalP"/>
    </source>
</evidence>
<keyword evidence="4" id="KW-1185">Reference proteome</keyword>
<proteinExistence type="predicted"/>
<keyword evidence="1" id="KW-0472">Membrane</keyword>
<dbReference type="EMBL" id="BNJF01000001">
    <property type="protein sequence ID" value="GHO42912.1"/>
    <property type="molecule type" value="Genomic_DNA"/>
</dbReference>
<evidence type="ECO:0000256" key="1">
    <source>
        <dbReference type="SAM" id="Phobius"/>
    </source>
</evidence>
<keyword evidence="1" id="KW-1133">Transmembrane helix</keyword>
<dbReference type="Proteomes" id="UP000612362">
    <property type="component" value="Unassembled WGS sequence"/>
</dbReference>
<reference evidence="3" key="1">
    <citation type="submission" date="2020-10" db="EMBL/GenBank/DDBJ databases">
        <title>Taxonomic study of unclassified bacteria belonging to the class Ktedonobacteria.</title>
        <authorList>
            <person name="Yabe S."/>
            <person name="Wang C.M."/>
            <person name="Zheng Y."/>
            <person name="Sakai Y."/>
            <person name="Cavaletti L."/>
            <person name="Monciardini P."/>
            <person name="Donadio S."/>
        </authorList>
    </citation>
    <scope>NUCLEOTIDE SEQUENCE</scope>
    <source>
        <strain evidence="3">SOSP1-1</strain>
    </source>
</reference>
<dbReference type="AlphaFoldDB" id="A0A8J3MNM2"/>
<organism evidence="3 4">
    <name type="scientific">Ktedonospora formicarum</name>
    <dbReference type="NCBI Taxonomy" id="2778364"/>
    <lineage>
        <taxon>Bacteria</taxon>
        <taxon>Bacillati</taxon>
        <taxon>Chloroflexota</taxon>
        <taxon>Ktedonobacteria</taxon>
        <taxon>Ktedonobacterales</taxon>
        <taxon>Ktedonobacteraceae</taxon>
        <taxon>Ktedonospora</taxon>
    </lineage>
</organism>
<feature type="transmembrane region" description="Helical" evidence="1">
    <location>
        <begin position="164"/>
        <end position="186"/>
    </location>
</feature>
<evidence type="ECO:0000313" key="3">
    <source>
        <dbReference type="EMBL" id="GHO42912.1"/>
    </source>
</evidence>
<keyword evidence="2" id="KW-0732">Signal</keyword>
<evidence type="ECO:0000313" key="4">
    <source>
        <dbReference type="Proteomes" id="UP000612362"/>
    </source>
</evidence>
<feature type="signal peptide" evidence="2">
    <location>
        <begin position="1"/>
        <end position="36"/>
    </location>
</feature>
<protein>
    <recommendedName>
        <fullName evidence="5">TPM domain-containing protein</fullName>
    </recommendedName>
</protein>
<comment type="caution">
    <text evidence="3">The sequence shown here is derived from an EMBL/GenBank/DDBJ whole genome shotgun (WGS) entry which is preliminary data.</text>
</comment>
<feature type="chain" id="PRO_5035284265" description="TPM domain-containing protein" evidence="2">
    <location>
        <begin position="37"/>
        <end position="223"/>
    </location>
</feature>
<sequence>MRIDMSRRLGNLALICVLSSLLALSVSLLVSQSALAASGILKDDAHVLNAQQVMAEANNLSKTIDIYTTNSFNGDKNAFEDDIKEKANKEPGHFEMGIDTAHRYFWLQGGSNIELKQSQYDAAYEAFKNKVGSNNYTEGTLALLRSLEESLKGGNTSDGFGEGAHSALVCLGALALGIGLFFFNRLTGGRFRGYRRHHSWHGGYSGGGGFGGGGGGGGAGGSF</sequence>
<dbReference type="RefSeq" id="WP_220192410.1">
    <property type="nucleotide sequence ID" value="NZ_BNJF01000001.1"/>
</dbReference>
<gene>
    <name evidence="3" type="ORF">KSX_10750</name>
</gene>
<accession>A0A8J3MNM2</accession>
<name>A0A8J3MNM2_9CHLR</name>
<evidence type="ECO:0008006" key="5">
    <source>
        <dbReference type="Google" id="ProtNLM"/>
    </source>
</evidence>
<keyword evidence="1" id="KW-0812">Transmembrane</keyword>